<keyword evidence="2" id="KW-1185">Reference proteome</keyword>
<evidence type="ECO:0000313" key="1">
    <source>
        <dbReference type="EMBL" id="KRZ67577.1"/>
    </source>
</evidence>
<evidence type="ECO:0000313" key="2">
    <source>
        <dbReference type="Proteomes" id="UP000054843"/>
    </source>
</evidence>
<proteinExistence type="predicted"/>
<comment type="caution">
    <text evidence="1">The sequence shown here is derived from an EMBL/GenBank/DDBJ whole genome shotgun (WGS) entry which is preliminary data.</text>
</comment>
<dbReference type="Proteomes" id="UP000054843">
    <property type="component" value="Unassembled WGS sequence"/>
</dbReference>
<dbReference type="EMBL" id="JYDO01000192">
    <property type="protein sequence ID" value="KRZ67577.1"/>
    <property type="molecule type" value="Genomic_DNA"/>
</dbReference>
<name>A0A0V1M6Z8_9BILA</name>
<protein>
    <submittedName>
        <fullName evidence="1">Uncharacterized protein</fullName>
    </submittedName>
</protein>
<dbReference type="AlphaFoldDB" id="A0A0V1M6Z8"/>
<reference evidence="1 2" key="1">
    <citation type="submission" date="2015-01" db="EMBL/GenBank/DDBJ databases">
        <title>Evolution of Trichinella species and genotypes.</title>
        <authorList>
            <person name="Korhonen P.K."/>
            <person name="Edoardo P."/>
            <person name="Giuseppe L.R."/>
            <person name="Gasser R.B."/>
        </authorList>
    </citation>
    <scope>NUCLEOTIDE SEQUENCE [LARGE SCALE GENOMIC DNA]</scope>
    <source>
        <strain evidence="1">ISS1980</strain>
    </source>
</reference>
<organism evidence="1 2">
    <name type="scientific">Trichinella papuae</name>
    <dbReference type="NCBI Taxonomy" id="268474"/>
    <lineage>
        <taxon>Eukaryota</taxon>
        <taxon>Metazoa</taxon>
        <taxon>Ecdysozoa</taxon>
        <taxon>Nematoda</taxon>
        <taxon>Enoplea</taxon>
        <taxon>Dorylaimia</taxon>
        <taxon>Trichinellida</taxon>
        <taxon>Trichinellidae</taxon>
        <taxon>Trichinella</taxon>
    </lineage>
</organism>
<sequence>MQLHQFAYYQLEEPLKIIHYFISCECFYRMFGGSSLYARTLICGLFCTKCASVLPIECCALSIDLAELPHAGFGPDFITFVGLSQTYQSAFLLASSLQVATCAMQLFSETKIIITIQKLFVINSISIYWYLRSNVTECVKRNFMLD</sequence>
<gene>
    <name evidence="1" type="ORF">T10_8030</name>
</gene>
<accession>A0A0V1M6Z8</accession>